<dbReference type="EMBL" id="AAYY01000003">
    <property type="protein sequence ID" value="EDP44376.1"/>
    <property type="molecule type" value="Genomic_DNA"/>
</dbReference>
<keyword evidence="2" id="KW-0472">Membrane</keyword>
<dbReference type="InParanoid" id="A8PVG5"/>
<dbReference type="VEuPathDB" id="FungiDB:MGL_0858"/>
<name>A8PVG5_MALGO</name>
<dbReference type="InterPro" id="IPR027706">
    <property type="entry name" value="PGP_Pase"/>
</dbReference>
<feature type="region of interest" description="Disordered" evidence="1">
    <location>
        <begin position="347"/>
        <end position="410"/>
    </location>
</feature>
<proteinExistence type="predicted"/>
<reference evidence="3 4" key="1">
    <citation type="journal article" date="2007" name="Proc. Natl. Acad. Sci. U.S.A.">
        <title>Dandruff-associated Malassezia genomes reveal convergent and divergent virulence traits shared with plant and human fungal pathogens.</title>
        <authorList>
            <person name="Xu J."/>
            <person name="Saunders C.W."/>
            <person name="Hu P."/>
            <person name="Grant R.A."/>
            <person name="Boekhout T."/>
            <person name="Kuramae E.E."/>
            <person name="Kronstad J.W."/>
            <person name="Deangelis Y.M."/>
            <person name="Reeder N.L."/>
            <person name="Johnstone K.R."/>
            <person name="Leland M."/>
            <person name="Fieno A.M."/>
            <person name="Begley W.M."/>
            <person name="Sun Y."/>
            <person name="Lacey M.P."/>
            <person name="Chaudhary T."/>
            <person name="Keough T."/>
            <person name="Chu L."/>
            <person name="Sears R."/>
            <person name="Yuan B."/>
            <person name="Dawson T.L.Jr."/>
        </authorList>
    </citation>
    <scope>NUCLEOTIDE SEQUENCE [LARGE SCALE GENOMIC DNA]</scope>
    <source>
        <strain evidence="4">ATCC MYA-4612 / CBS 7966</strain>
    </source>
</reference>
<keyword evidence="2" id="KW-0812">Transmembrane</keyword>
<keyword evidence="4" id="KW-1185">Reference proteome</keyword>
<feature type="compositionally biased region" description="Low complexity" evidence="1">
    <location>
        <begin position="398"/>
        <end position="410"/>
    </location>
</feature>
<comment type="caution">
    <text evidence="3">The sequence shown here is derived from an EMBL/GenBank/DDBJ whole genome shotgun (WGS) entry which is preliminary data.</text>
</comment>
<dbReference type="OrthoDB" id="198652at2759"/>
<dbReference type="STRING" id="425265.A8PVG5"/>
<dbReference type="GO" id="GO:0008962">
    <property type="term" value="F:phosphatidylglycerophosphatase activity"/>
    <property type="evidence" value="ECO:0007669"/>
    <property type="project" value="InterPro"/>
</dbReference>
<dbReference type="Proteomes" id="UP000008837">
    <property type="component" value="Unassembled WGS sequence"/>
</dbReference>
<organism evidence="3 4">
    <name type="scientific">Malassezia globosa (strain ATCC MYA-4612 / CBS 7966)</name>
    <name type="common">Dandruff-associated fungus</name>
    <dbReference type="NCBI Taxonomy" id="425265"/>
    <lineage>
        <taxon>Eukaryota</taxon>
        <taxon>Fungi</taxon>
        <taxon>Dikarya</taxon>
        <taxon>Basidiomycota</taxon>
        <taxon>Ustilaginomycotina</taxon>
        <taxon>Malasseziomycetes</taxon>
        <taxon>Malasseziales</taxon>
        <taxon>Malasseziaceae</taxon>
        <taxon>Malassezia</taxon>
    </lineage>
</organism>
<feature type="compositionally biased region" description="Polar residues" evidence="1">
    <location>
        <begin position="347"/>
        <end position="361"/>
    </location>
</feature>
<dbReference type="GeneID" id="5855896"/>
<keyword evidence="2" id="KW-1133">Transmembrane helix</keyword>
<evidence type="ECO:0000313" key="4">
    <source>
        <dbReference type="Proteomes" id="UP000008837"/>
    </source>
</evidence>
<accession>A8PVG5</accession>
<dbReference type="Pfam" id="PF09419">
    <property type="entry name" value="PGP_phosphatase"/>
    <property type="match status" value="1"/>
</dbReference>
<sequence length="522" mass="58511">MVDRAWKNGPHLWSCLAYTDLTYTCVNGVRNDDRLVHSIMNVPGVAAVVQSIMRPGLLVPHLRVACVYFRSTYPAISHLNWKQMYASGARYIVFDKDNCLTVPHKDALAEPLEAAWNECCAVFGSDNILLVSNSAGSSSDPQGLGAESVSSHLGVPVLCHTTKKPGSACVRQVVEHFQSLSLRRAEPALPLHVLVVGDRISTDMVFSHRIARQLREADQRAQCTSILTTQLWGRESLFTTALRALESSVLRQLARIGIPPGGSWYDQRMSPSSALHDWISIPAVPTSSESVLPSPQRSSWVQAIRSRTIDPLKRSWLAMTHELFTSVRHIRQLTWSVFTAAPTKQWRSSWRQPHGPSQSARQWPPPSCTRRISTYAPRSTDARRPLPRSPPTQKAQTARSLSSASSPPRTSTLFGIPWTRWVLALMALILLPTGFIGGIKLNELVDWWRSGDLSHEGEDLSTIPQPEVQEAVDASLSHESRTQQRKKIMSLELEHFHLRRERERIVDKLGRLNERHEASKQI</sequence>
<feature type="transmembrane region" description="Helical" evidence="2">
    <location>
        <begin position="418"/>
        <end position="439"/>
    </location>
</feature>
<evidence type="ECO:0000256" key="1">
    <source>
        <dbReference type="SAM" id="MobiDB-lite"/>
    </source>
</evidence>
<evidence type="ECO:0000256" key="2">
    <source>
        <dbReference type="SAM" id="Phobius"/>
    </source>
</evidence>
<protein>
    <submittedName>
        <fullName evidence="3">Uncharacterized protein</fullName>
    </submittedName>
</protein>
<evidence type="ECO:0000313" key="3">
    <source>
        <dbReference type="EMBL" id="EDP44376.1"/>
    </source>
</evidence>
<dbReference type="KEGG" id="mgl:MGL_0858"/>
<gene>
    <name evidence="3" type="ORF">MGL_0858</name>
</gene>
<dbReference type="AlphaFoldDB" id="A8PVG5"/>
<dbReference type="OMA" id="CTRRIST"/>
<dbReference type="RefSeq" id="XP_001731590.1">
    <property type="nucleotide sequence ID" value="XM_001731538.1"/>
</dbReference>